<dbReference type="GO" id="GO:0008610">
    <property type="term" value="P:lipid biosynthetic process"/>
    <property type="evidence" value="ECO:0007669"/>
    <property type="project" value="InterPro"/>
</dbReference>
<dbReference type="AlphaFoldDB" id="A0A0M7A9E5"/>
<evidence type="ECO:0000259" key="8">
    <source>
        <dbReference type="Pfam" id="PF04116"/>
    </source>
</evidence>
<proteinExistence type="predicted"/>
<evidence type="ECO:0000256" key="4">
    <source>
        <dbReference type="ARBA" id="ARBA00023002"/>
    </source>
</evidence>
<protein>
    <submittedName>
        <fullName evidence="9">Fatty acid hydroxylase superfamily protein</fullName>
    </submittedName>
</protein>
<keyword evidence="5" id="KW-0443">Lipid metabolism</keyword>
<feature type="transmembrane region" description="Helical" evidence="7">
    <location>
        <begin position="54"/>
        <end position="77"/>
    </location>
</feature>
<dbReference type="GO" id="GO:0050479">
    <property type="term" value="F:glyceryl-ether monooxygenase activity"/>
    <property type="evidence" value="ECO:0007669"/>
    <property type="project" value="TreeGrafter"/>
</dbReference>
<feature type="domain" description="Fatty acid hydroxylase" evidence="8">
    <location>
        <begin position="95"/>
        <end position="232"/>
    </location>
</feature>
<comment type="subcellular location">
    <subcellularLocation>
        <location evidence="1">Endomembrane system</location>
        <topology evidence="1">Multi-pass membrane protein</topology>
    </subcellularLocation>
</comment>
<gene>
    <name evidence="9" type="ORF">LAX5112_02921</name>
</gene>
<name>A0A0M7A9E5_9HYPH</name>
<dbReference type="PANTHER" id="PTHR21624:SF1">
    <property type="entry name" value="ALKYLGLYCEROL MONOOXYGENASE"/>
    <property type="match status" value="1"/>
</dbReference>
<dbReference type="Pfam" id="PF04116">
    <property type="entry name" value="FA_hydroxylase"/>
    <property type="match status" value="1"/>
</dbReference>
<dbReference type="STRING" id="388408.LAX5112_02921"/>
<evidence type="ECO:0000256" key="6">
    <source>
        <dbReference type="ARBA" id="ARBA00023136"/>
    </source>
</evidence>
<dbReference type="GO" id="GO:0012505">
    <property type="term" value="C:endomembrane system"/>
    <property type="evidence" value="ECO:0007669"/>
    <property type="project" value="UniProtKB-SubCell"/>
</dbReference>
<evidence type="ECO:0000256" key="3">
    <source>
        <dbReference type="ARBA" id="ARBA00022989"/>
    </source>
</evidence>
<evidence type="ECO:0000256" key="1">
    <source>
        <dbReference type="ARBA" id="ARBA00004127"/>
    </source>
</evidence>
<evidence type="ECO:0000256" key="7">
    <source>
        <dbReference type="SAM" id="Phobius"/>
    </source>
</evidence>
<dbReference type="InterPro" id="IPR051689">
    <property type="entry name" value="Sterol_desaturase/TMEM195"/>
</dbReference>
<reference evidence="10" key="1">
    <citation type="submission" date="2015-07" db="EMBL/GenBank/DDBJ databases">
        <authorList>
            <person name="Rodrigo-Torres Lidia"/>
            <person name="Arahal R.David."/>
        </authorList>
    </citation>
    <scope>NUCLEOTIDE SEQUENCE [LARGE SCALE GENOMIC DNA]</scope>
    <source>
        <strain evidence="10">CECT 5112</strain>
    </source>
</reference>
<feature type="transmembrane region" description="Helical" evidence="7">
    <location>
        <begin position="15"/>
        <end position="34"/>
    </location>
</feature>
<dbReference type="EMBL" id="CXWD01000011">
    <property type="protein sequence ID" value="CTQ71765.1"/>
    <property type="molecule type" value="Genomic_DNA"/>
</dbReference>
<dbReference type="InterPro" id="IPR006694">
    <property type="entry name" value="Fatty_acid_hydroxylase"/>
</dbReference>
<evidence type="ECO:0000313" key="10">
    <source>
        <dbReference type="Proteomes" id="UP000053235"/>
    </source>
</evidence>
<keyword evidence="10" id="KW-1185">Reference proteome</keyword>
<sequence length="280" mass="31268">METAGLLEGLDTNTIRLACFAGIFGLMAAVEFALPKREQPLGRGKRWPTNWALVVLDAALVRLIFPIGGVGLAMLAFDNGWGLFGWLGWSGVAAWLLTFVILDFAVWLQHWASHKVPLFWRIHRMHHADAEVDVSTALRFHPIEILLSFVWKGAVIVALGGPVEAVLVFEIVLNGAALFNHANASLPGWLDRVLRVVIVTPDMHRVHHSVKRRETDSNYGFNLSVWDRIFTTYVPQPEQGHEGMELGLGPELTPKAHSLPFSLAIPFLKYGRRKETSENQ</sequence>
<dbReference type="Proteomes" id="UP000053235">
    <property type="component" value="Unassembled WGS sequence"/>
</dbReference>
<keyword evidence="4" id="KW-0560">Oxidoreductase</keyword>
<organism evidence="9 10">
    <name type="scientific">Roseibium alexandrii</name>
    <dbReference type="NCBI Taxonomy" id="388408"/>
    <lineage>
        <taxon>Bacteria</taxon>
        <taxon>Pseudomonadati</taxon>
        <taxon>Pseudomonadota</taxon>
        <taxon>Alphaproteobacteria</taxon>
        <taxon>Hyphomicrobiales</taxon>
        <taxon>Stappiaceae</taxon>
        <taxon>Roseibium</taxon>
    </lineage>
</organism>
<dbReference type="GO" id="GO:0016020">
    <property type="term" value="C:membrane"/>
    <property type="evidence" value="ECO:0007669"/>
    <property type="project" value="GOC"/>
</dbReference>
<keyword evidence="6 7" id="KW-0472">Membrane</keyword>
<evidence type="ECO:0000256" key="2">
    <source>
        <dbReference type="ARBA" id="ARBA00022692"/>
    </source>
</evidence>
<evidence type="ECO:0000313" key="9">
    <source>
        <dbReference type="EMBL" id="CTQ71765.1"/>
    </source>
</evidence>
<dbReference type="GO" id="GO:0006643">
    <property type="term" value="P:membrane lipid metabolic process"/>
    <property type="evidence" value="ECO:0007669"/>
    <property type="project" value="TreeGrafter"/>
</dbReference>
<keyword evidence="3 7" id="KW-1133">Transmembrane helix</keyword>
<keyword evidence="2 7" id="KW-0812">Transmembrane</keyword>
<evidence type="ECO:0000256" key="5">
    <source>
        <dbReference type="ARBA" id="ARBA00023098"/>
    </source>
</evidence>
<dbReference type="GO" id="GO:0005506">
    <property type="term" value="F:iron ion binding"/>
    <property type="evidence" value="ECO:0007669"/>
    <property type="project" value="InterPro"/>
</dbReference>
<dbReference type="PANTHER" id="PTHR21624">
    <property type="entry name" value="STEROL DESATURASE-RELATED PROTEIN"/>
    <property type="match status" value="1"/>
</dbReference>
<feature type="transmembrane region" description="Helical" evidence="7">
    <location>
        <begin position="83"/>
        <end position="108"/>
    </location>
</feature>
<accession>A0A0M7A9E5</accession>